<protein>
    <submittedName>
        <fullName evidence="8">RagB/SusD family nutrient uptake outer membrane protein</fullName>
    </submittedName>
</protein>
<reference evidence="8 9" key="1">
    <citation type="submission" date="2018-04" db="EMBL/GenBank/DDBJ databases">
        <title>Sphingobacterium sp. M46 Genome.</title>
        <authorList>
            <person name="Cheng J."/>
            <person name="Li Y."/>
        </authorList>
    </citation>
    <scope>NUCLEOTIDE SEQUENCE [LARGE SCALE GENOMIC DNA]</scope>
    <source>
        <strain evidence="8 9">M46</strain>
    </source>
</reference>
<evidence type="ECO:0000313" key="8">
    <source>
        <dbReference type="EMBL" id="PUV23402.1"/>
    </source>
</evidence>
<keyword evidence="3" id="KW-0732">Signal</keyword>
<accession>A0A363NRF5</accession>
<dbReference type="InterPro" id="IPR033985">
    <property type="entry name" value="SusD-like_N"/>
</dbReference>
<dbReference type="InterPro" id="IPR011990">
    <property type="entry name" value="TPR-like_helical_dom_sf"/>
</dbReference>
<evidence type="ECO:0000259" key="7">
    <source>
        <dbReference type="Pfam" id="PF14322"/>
    </source>
</evidence>
<keyword evidence="4" id="KW-0472">Membrane</keyword>
<evidence type="ECO:0000256" key="5">
    <source>
        <dbReference type="ARBA" id="ARBA00023237"/>
    </source>
</evidence>
<comment type="similarity">
    <text evidence="2">Belongs to the SusD family.</text>
</comment>
<proteinExistence type="inferred from homology"/>
<evidence type="ECO:0000313" key="9">
    <source>
        <dbReference type="Proteomes" id="UP000250831"/>
    </source>
</evidence>
<dbReference type="RefSeq" id="WP_108634752.1">
    <property type="nucleotide sequence ID" value="NZ_QCXX01000004.1"/>
</dbReference>
<sequence length="619" mass="70621">MKLTKKIAFLALGATVLLSSCNKDVLDRDQLTNIEDQNSWGNELALRLYANGFYPNFFTGNNSGYATAYAPVTGYNFSDDLTKRNIQDNFENTVPSTRKNEYASTIALMETPQMLREYSGPTWNFVYVRKANIFVDRIERVTRPNINDETYRHWMAVARFFRGSEYSRLVEVFGDVPYYDKELKDTETDLLYKDRDNRSVVMDRVYEDFQYVLDNMRTNDGKQYLNKYVAASFISRYMLFEGSYLYYHNIDKERAKKYLELAQKAAEVVMNSGAYKFTSDFKSLFASEDLSANQEVIMYRAYDATKNVTHSVGSYSNGTERQDNASNLVLVKSFLCNDGKPWQNSSVANANSFSIKDLAVTRDPRFEASFYEKPLTSSSTLFYAFKFASREALTYVGGKYPAAWAGMTNTSDAPVIRLAEVVLNFVEAKQILAEGFGGPTVTQGDIDKSINAIRTRPIDAVAAAKGVQKTAPLQIGAIANDPTRDADVSPLTWEIRRERRMEFVYEGLRLLDIKRWKKLDYMNFDKNPDYYRGPWVDVQKDIPALLDPSKIGVLQVVDATNKIITYDGKNASQMVGFYLVETVRNRESFSDRSYMAPVGLEQINEYASKGYKLTQTKGW</sequence>
<dbReference type="Pfam" id="PF07980">
    <property type="entry name" value="SusD_RagB"/>
    <property type="match status" value="1"/>
</dbReference>
<dbReference type="Pfam" id="PF14322">
    <property type="entry name" value="SusD-like_3"/>
    <property type="match status" value="1"/>
</dbReference>
<evidence type="ECO:0000256" key="2">
    <source>
        <dbReference type="ARBA" id="ARBA00006275"/>
    </source>
</evidence>
<comment type="caution">
    <text evidence="8">The sequence shown here is derived from an EMBL/GenBank/DDBJ whole genome shotgun (WGS) entry which is preliminary data.</text>
</comment>
<comment type="subcellular location">
    <subcellularLocation>
        <location evidence="1">Cell outer membrane</location>
    </subcellularLocation>
</comment>
<feature type="domain" description="RagB/SusD" evidence="6">
    <location>
        <begin position="295"/>
        <end position="551"/>
    </location>
</feature>
<dbReference type="Proteomes" id="UP000250831">
    <property type="component" value="Unassembled WGS sequence"/>
</dbReference>
<keyword evidence="9" id="KW-1185">Reference proteome</keyword>
<evidence type="ECO:0000256" key="1">
    <source>
        <dbReference type="ARBA" id="ARBA00004442"/>
    </source>
</evidence>
<dbReference type="OrthoDB" id="5694214at2"/>
<name>A0A363NRF5_9SPHI</name>
<dbReference type="InterPro" id="IPR012944">
    <property type="entry name" value="SusD_RagB_dom"/>
</dbReference>
<dbReference type="EMBL" id="QCXX01000004">
    <property type="protein sequence ID" value="PUV23402.1"/>
    <property type="molecule type" value="Genomic_DNA"/>
</dbReference>
<evidence type="ECO:0000256" key="4">
    <source>
        <dbReference type="ARBA" id="ARBA00023136"/>
    </source>
</evidence>
<organism evidence="8 9">
    <name type="scientific">Sphingobacterium athyrii</name>
    <dbReference type="NCBI Taxonomy" id="2152717"/>
    <lineage>
        <taxon>Bacteria</taxon>
        <taxon>Pseudomonadati</taxon>
        <taxon>Bacteroidota</taxon>
        <taxon>Sphingobacteriia</taxon>
        <taxon>Sphingobacteriales</taxon>
        <taxon>Sphingobacteriaceae</taxon>
        <taxon>Sphingobacterium</taxon>
    </lineage>
</organism>
<feature type="domain" description="SusD-like N-terminal" evidence="7">
    <location>
        <begin position="109"/>
        <end position="237"/>
    </location>
</feature>
<evidence type="ECO:0000259" key="6">
    <source>
        <dbReference type="Pfam" id="PF07980"/>
    </source>
</evidence>
<dbReference type="GO" id="GO:0009279">
    <property type="term" value="C:cell outer membrane"/>
    <property type="evidence" value="ECO:0007669"/>
    <property type="project" value="UniProtKB-SubCell"/>
</dbReference>
<dbReference type="SUPFAM" id="SSF48452">
    <property type="entry name" value="TPR-like"/>
    <property type="match status" value="1"/>
</dbReference>
<keyword evidence="5" id="KW-0998">Cell outer membrane</keyword>
<gene>
    <name evidence="8" type="ORF">DCO56_15855</name>
</gene>
<dbReference type="PROSITE" id="PS51257">
    <property type="entry name" value="PROKAR_LIPOPROTEIN"/>
    <property type="match status" value="1"/>
</dbReference>
<dbReference type="Gene3D" id="1.25.40.390">
    <property type="match status" value="1"/>
</dbReference>
<dbReference type="AlphaFoldDB" id="A0A363NRF5"/>
<evidence type="ECO:0000256" key="3">
    <source>
        <dbReference type="ARBA" id="ARBA00022729"/>
    </source>
</evidence>